<reference evidence="4" key="1">
    <citation type="submission" date="2018-11" db="EMBL/GenBank/DDBJ databases">
        <authorList>
            <person name="Alioto T."/>
            <person name="Alioto T."/>
        </authorList>
    </citation>
    <scope>NUCLEOTIDE SEQUENCE</scope>
</reference>
<sequence length="651" mass="72304">NLAFDSSILFNSNENEQTSLANDGNLTSCVRTSGTEIWVQVDLKVISIVAEIFITLIVNATKDGKHTIYASNTSDLWENGIVLYKDESSPTVINVNAVFRYLTYVSQIQNQFLELDVCEIGIVGCPPTHYGSLCSKLCPVYCSGPCDLETGNCTFGCANGWIGDTCELGPICYEPNSENLTTNCSPEIYEVFPANGPVNGGTLLTISGNYLGNINDSITIDIGGVRCHNVTVTTPYTQLTCIIGKYNKKQTTGIFVSVNANRFSDLNATYFTYKEPKIFNFSPKKGILSGNTIVAIKGQDIVFEGHNRYTISFCDDVFCIECSDTQTTSLQNPYIKCKTGISTEPRNMTQLNVIIDDLTVLTLNETFQYLPDPSFNISTEIPKAFQSGGVLFTIRGEGFNNVGAITVERVDNPCEVPEDTSTECETPPRLQNQPNNQTVDVHFDGVTIQFPIEYVEDPTFEMFEGIVLYDKESSIEIEGRSILNVARLEDYHINIGLDGICLITDISMDNITCLPPKSVPRTNNTDDNTVYVIVNVIRIKSYIGDLQYRTETITENGNTFVMIVGILVAGLVVSIIIGMSAVLVLRRRKTKAANEFKMKIKAKEEIIQKAKIEGIKRRFLTDKKEKKMHSIMRCNFEIEFGCVLRSHKTSQ</sequence>
<dbReference type="PANTHER" id="PTHR22625:SF44">
    <property type="entry name" value="PLEXIN-B"/>
    <property type="match status" value="1"/>
</dbReference>
<dbReference type="InterPro" id="IPR031148">
    <property type="entry name" value="Plexin"/>
</dbReference>
<protein>
    <recommendedName>
        <fullName evidence="3">IPT/TIG domain-containing protein</fullName>
    </recommendedName>
</protein>
<keyword evidence="2" id="KW-0812">Transmembrane</keyword>
<dbReference type="PANTHER" id="PTHR22625">
    <property type="entry name" value="PLEXIN"/>
    <property type="match status" value="1"/>
</dbReference>
<dbReference type="InterPro" id="IPR002909">
    <property type="entry name" value="IPT_dom"/>
</dbReference>
<evidence type="ECO:0000256" key="2">
    <source>
        <dbReference type="SAM" id="Phobius"/>
    </source>
</evidence>
<dbReference type="Gene3D" id="2.60.40.10">
    <property type="entry name" value="Immunoglobulins"/>
    <property type="match status" value="3"/>
</dbReference>
<dbReference type="SUPFAM" id="SSF81296">
    <property type="entry name" value="E set domains"/>
    <property type="match status" value="2"/>
</dbReference>
<evidence type="ECO:0000313" key="4">
    <source>
        <dbReference type="EMBL" id="VDI37457.1"/>
    </source>
</evidence>
<dbReference type="OrthoDB" id="6118288at2759"/>
<dbReference type="Proteomes" id="UP000596742">
    <property type="component" value="Unassembled WGS sequence"/>
</dbReference>
<dbReference type="Pfam" id="PF01833">
    <property type="entry name" value="TIG"/>
    <property type="match status" value="2"/>
</dbReference>
<feature type="domain" description="IPT/TIG" evidence="3">
    <location>
        <begin position="185"/>
        <end position="274"/>
    </location>
</feature>
<dbReference type="GO" id="GO:0030334">
    <property type="term" value="P:regulation of cell migration"/>
    <property type="evidence" value="ECO:0007669"/>
    <property type="project" value="TreeGrafter"/>
</dbReference>
<keyword evidence="5" id="KW-1185">Reference proteome</keyword>
<feature type="non-terminal residue" evidence="4">
    <location>
        <position position="1"/>
    </location>
</feature>
<comment type="caution">
    <text evidence="4">The sequence shown here is derived from an EMBL/GenBank/DDBJ whole genome shotgun (WGS) entry which is preliminary data.</text>
</comment>
<gene>
    <name evidence="4" type="ORF">MGAL_10B082875</name>
</gene>
<accession>A0A8B6EN72</accession>
<dbReference type="GO" id="GO:0050772">
    <property type="term" value="P:positive regulation of axonogenesis"/>
    <property type="evidence" value="ECO:0007669"/>
    <property type="project" value="TreeGrafter"/>
</dbReference>
<feature type="transmembrane region" description="Helical" evidence="2">
    <location>
        <begin position="560"/>
        <end position="585"/>
    </location>
</feature>
<evidence type="ECO:0000256" key="1">
    <source>
        <dbReference type="SAM" id="MobiDB-lite"/>
    </source>
</evidence>
<dbReference type="GO" id="GO:0002116">
    <property type="term" value="C:semaphorin receptor complex"/>
    <property type="evidence" value="ECO:0007669"/>
    <property type="project" value="TreeGrafter"/>
</dbReference>
<dbReference type="CDD" id="cd00102">
    <property type="entry name" value="IPT"/>
    <property type="match status" value="1"/>
</dbReference>
<dbReference type="Gene3D" id="2.60.120.260">
    <property type="entry name" value="Galactose-binding domain-like"/>
    <property type="match status" value="1"/>
</dbReference>
<keyword evidence="2" id="KW-0472">Membrane</keyword>
<organism evidence="4 5">
    <name type="scientific">Mytilus galloprovincialis</name>
    <name type="common">Mediterranean mussel</name>
    <dbReference type="NCBI Taxonomy" id="29158"/>
    <lineage>
        <taxon>Eukaryota</taxon>
        <taxon>Metazoa</taxon>
        <taxon>Spiralia</taxon>
        <taxon>Lophotrochozoa</taxon>
        <taxon>Mollusca</taxon>
        <taxon>Bivalvia</taxon>
        <taxon>Autobranchia</taxon>
        <taxon>Pteriomorphia</taxon>
        <taxon>Mytilida</taxon>
        <taxon>Mytiloidea</taxon>
        <taxon>Mytilidae</taxon>
        <taxon>Mytilinae</taxon>
        <taxon>Mytilus</taxon>
    </lineage>
</organism>
<dbReference type="EMBL" id="UYJE01005446">
    <property type="protein sequence ID" value="VDI37457.1"/>
    <property type="molecule type" value="Genomic_DNA"/>
</dbReference>
<dbReference type="InterPro" id="IPR013783">
    <property type="entry name" value="Ig-like_fold"/>
</dbReference>
<feature type="region of interest" description="Disordered" evidence="1">
    <location>
        <begin position="417"/>
        <end position="436"/>
    </location>
</feature>
<keyword evidence="2" id="KW-1133">Transmembrane helix</keyword>
<dbReference type="GO" id="GO:0005886">
    <property type="term" value="C:plasma membrane"/>
    <property type="evidence" value="ECO:0007669"/>
    <property type="project" value="TreeGrafter"/>
</dbReference>
<evidence type="ECO:0000313" key="5">
    <source>
        <dbReference type="Proteomes" id="UP000596742"/>
    </source>
</evidence>
<dbReference type="SMART" id="SM00429">
    <property type="entry name" value="IPT"/>
    <property type="match status" value="3"/>
</dbReference>
<evidence type="ECO:0000259" key="3">
    <source>
        <dbReference type="SMART" id="SM00429"/>
    </source>
</evidence>
<dbReference type="GO" id="GO:0008360">
    <property type="term" value="P:regulation of cell shape"/>
    <property type="evidence" value="ECO:0007669"/>
    <property type="project" value="TreeGrafter"/>
</dbReference>
<dbReference type="InterPro" id="IPR014756">
    <property type="entry name" value="Ig_E-set"/>
</dbReference>
<dbReference type="GO" id="GO:0007162">
    <property type="term" value="P:negative regulation of cell adhesion"/>
    <property type="evidence" value="ECO:0007669"/>
    <property type="project" value="TreeGrafter"/>
</dbReference>
<dbReference type="AlphaFoldDB" id="A0A8B6EN72"/>
<dbReference type="GO" id="GO:0017154">
    <property type="term" value="F:semaphorin receptor activity"/>
    <property type="evidence" value="ECO:0007669"/>
    <property type="project" value="InterPro"/>
</dbReference>
<feature type="domain" description="IPT/TIG" evidence="3">
    <location>
        <begin position="372"/>
        <end position="455"/>
    </location>
</feature>
<feature type="domain" description="IPT/TIG" evidence="3">
    <location>
        <begin position="275"/>
        <end position="370"/>
    </location>
</feature>
<name>A0A8B6EN72_MYTGA</name>
<dbReference type="CDD" id="cd00603">
    <property type="entry name" value="IPT_PCSR"/>
    <property type="match status" value="2"/>
</dbReference>
<proteinExistence type="predicted"/>